<sequence>MPSRFLQTAAAAVVLTISLPVLTFAVFTSIAALILLGVRASVLSSEFWISVFVESWSYEQKRAPPRPAPLKQLPSIEFRPPTRSRTNSFVDSKRLSWRSDSHVSLAGTPINRDFEGVGGWRAAAEEDNHSLWANMNRRLDRTRSSSRHHRKSLTGESLTNTALSTAFNSPEIFPVAMRTPRYQPGTSGSASPQSYFNLHTSRSMVSLHPQRLSGNSYDKMDYSRERPESLDLERDGHIGIAI</sequence>
<proteinExistence type="predicted"/>
<keyword evidence="3" id="KW-1185">Reference proteome</keyword>
<keyword evidence="1" id="KW-0812">Transmembrane</keyword>
<organism evidence="2 3">
    <name type="scientific">Peltaster fructicola</name>
    <dbReference type="NCBI Taxonomy" id="286661"/>
    <lineage>
        <taxon>Eukaryota</taxon>
        <taxon>Fungi</taxon>
        <taxon>Dikarya</taxon>
        <taxon>Ascomycota</taxon>
        <taxon>Pezizomycotina</taxon>
        <taxon>Dothideomycetes</taxon>
        <taxon>Dothideomycetes incertae sedis</taxon>
        <taxon>Peltaster</taxon>
    </lineage>
</organism>
<reference evidence="2 3" key="1">
    <citation type="journal article" date="2016" name="Sci. Rep.">
        <title>Peltaster fructicola genome reveals evolution from an invasive phytopathogen to an ectophytic parasite.</title>
        <authorList>
            <person name="Xu C."/>
            <person name="Chen H."/>
            <person name="Gleason M.L."/>
            <person name="Xu J.R."/>
            <person name="Liu H."/>
            <person name="Zhang R."/>
            <person name="Sun G."/>
        </authorList>
    </citation>
    <scope>NUCLEOTIDE SEQUENCE [LARGE SCALE GENOMIC DNA]</scope>
    <source>
        <strain evidence="2 3">LNHT1506</strain>
    </source>
</reference>
<dbReference type="OrthoDB" id="4492972at2759"/>
<gene>
    <name evidence="2" type="ORF">AMS68_006566</name>
</gene>
<dbReference type="AlphaFoldDB" id="A0A6H0Y2H0"/>
<evidence type="ECO:0000313" key="3">
    <source>
        <dbReference type="Proteomes" id="UP000503462"/>
    </source>
</evidence>
<evidence type="ECO:0000256" key="1">
    <source>
        <dbReference type="SAM" id="Phobius"/>
    </source>
</evidence>
<feature type="transmembrane region" description="Helical" evidence="1">
    <location>
        <begin position="12"/>
        <end position="38"/>
    </location>
</feature>
<accession>A0A6H0Y2H0</accession>
<evidence type="ECO:0000313" key="2">
    <source>
        <dbReference type="EMBL" id="QIX01049.1"/>
    </source>
</evidence>
<protein>
    <submittedName>
        <fullName evidence="2">Uncharacterized protein</fullName>
    </submittedName>
</protein>
<keyword evidence="1" id="KW-0472">Membrane</keyword>
<keyword evidence="1" id="KW-1133">Transmembrane helix</keyword>
<dbReference type="Proteomes" id="UP000503462">
    <property type="component" value="Chromosome 4"/>
</dbReference>
<dbReference type="EMBL" id="CP051142">
    <property type="protein sequence ID" value="QIX01049.1"/>
    <property type="molecule type" value="Genomic_DNA"/>
</dbReference>
<name>A0A6H0Y2H0_9PEZI</name>